<evidence type="ECO:0000313" key="2">
    <source>
        <dbReference type="EMBL" id="OMH41207.1"/>
    </source>
</evidence>
<name>A0A1R1MN56_9BACT</name>
<proteinExistence type="predicted"/>
<dbReference type="STRING" id="1914305.BLW93_01570"/>
<reference evidence="2 3" key="1">
    <citation type="submission" date="2016-10" db="EMBL/GenBank/DDBJ databases">
        <title>Genome sequence of a sulfur-reducing bacterium Desulfurobacterium indicum K6013.</title>
        <authorList>
            <person name="Cao J."/>
            <person name="Shao Z."/>
            <person name="Alain K."/>
            <person name="Jebbar M."/>
        </authorList>
    </citation>
    <scope>NUCLEOTIDE SEQUENCE [LARGE SCALE GENOMIC DNA]</scope>
    <source>
        <strain evidence="2 3">K6013</strain>
    </source>
</reference>
<accession>A0A1R1MN56</accession>
<organism evidence="2 3">
    <name type="scientific">Desulfurobacterium indicum</name>
    <dbReference type="NCBI Taxonomy" id="1914305"/>
    <lineage>
        <taxon>Bacteria</taxon>
        <taxon>Pseudomonadati</taxon>
        <taxon>Aquificota</taxon>
        <taxon>Aquificia</taxon>
        <taxon>Desulfurobacteriales</taxon>
        <taxon>Desulfurobacteriaceae</taxon>
        <taxon>Desulfurobacterium</taxon>
    </lineage>
</organism>
<keyword evidence="3" id="KW-1185">Reference proteome</keyword>
<dbReference type="CDD" id="cd10922">
    <property type="entry name" value="CE4_PelA_like_C"/>
    <property type="match status" value="1"/>
</dbReference>
<gene>
    <name evidence="2" type="ORF">BLW93_01570</name>
</gene>
<evidence type="ECO:0000259" key="1">
    <source>
        <dbReference type="Pfam" id="PF03537"/>
    </source>
</evidence>
<dbReference type="PIRSF" id="PIRSF029570">
    <property type="entry name" value="UCP029570"/>
    <property type="match status" value="1"/>
</dbReference>
<sequence>MKFITGLLCLFSIFIGNFAYGGNKPSVAVMYSNPPEEILYLYDWIIVDPTTFDIKFHKEKYYMKRHGKIIAYVSLGEDNENHMPQTCIIGKNNTWKSKIIDIRKPECQEKIFKRIKILSKDYDGFMLDTLDSYQLVLPKKEWKNYENAEAELIQKIKELYPEKILILNRPFRIFSKVKKFINGVVAESLFYGLNKNHDYIKMPENGTQWLINKLTGIKNSGIPVIVIDYTDNRTVAMQDAEKIENLEFIPWVTDKNLKHIGEGIYHFIPRKIAVIYDETIDDNPAHQMAQLPLEWLGYAPVLFKYNSKNLPELDDSYRGILIWLMNGIKPENRKTFENWLLKEIKTGKKVFLVDPYNLFDYNFLKRLGIKAFDNKAPVTTEFKLIKSPADFGFEIEGKPEPTDILLKPFNGTPIVKYENRVGQPFVPAALMNWGGYANQDILIKTMQDITLWVLNPFSLFQKIYGYIPAYDVTTENGRRIMTVHIDGDGFEGKADFPPFKFSGEVIRDEIIKKYPVPHTASVIVGVITDLHPKLSKKFKEIANSIFSLKNVEPASHSYSHPFDWYDTLRMSEGLPPQNKGLEYGHNLPIPGYKPSLNKEIIWSINYINRYLTPKNKKAKVFLWTGDCVPPKEAIELTYRAKVYNVNGGDTSATFNSPFLYLISPMGINKGKYFQVYAPVQNENIYTNLWRNFGGYVRVIQTFKLTDKPRRLKPINLYYHWYSGQKIASLKALKKVYKWALSQKPIPEYLSNYAQKVMEFRGAALAKRKGKWIFKTAGGLRTIRIPVSKGYPDIKNSKGVIGYRKINNSLYINLDNSGNYELKFSKTDKNPFVVIESNGIVTDFKKEKGNYKISFKGYIPLEITIREEGCDVKSSGNPEIFKEGSIIRFRFKEKTGSIEATCKN</sequence>
<dbReference type="PANTHER" id="PTHR35882">
    <property type="entry name" value="PELA"/>
    <property type="match status" value="1"/>
</dbReference>
<dbReference type="InterPro" id="IPR004352">
    <property type="entry name" value="GH114_TIM-barrel"/>
</dbReference>
<feature type="domain" description="Glycoside-hydrolase family GH114 TIM-barrel" evidence="1">
    <location>
        <begin position="64"/>
        <end position="258"/>
    </location>
</feature>
<dbReference type="Gene3D" id="3.20.20.70">
    <property type="entry name" value="Aldolase class I"/>
    <property type="match status" value="1"/>
</dbReference>
<dbReference type="EMBL" id="MOEN01000003">
    <property type="protein sequence ID" value="OMH41207.1"/>
    <property type="molecule type" value="Genomic_DNA"/>
</dbReference>
<dbReference type="SUPFAM" id="SSF51445">
    <property type="entry name" value="(Trans)glycosidases"/>
    <property type="match status" value="1"/>
</dbReference>
<dbReference type="PANTHER" id="PTHR35882:SF2">
    <property type="entry name" value="PELA"/>
    <property type="match status" value="1"/>
</dbReference>
<dbReference type="InterPro" id="IPR017853">
    <property type="entry name" value="GH"/>
</dbReference>
<dbReference type="InterPro" id="IPR016925">
    <property type="entry name" value="UCP029570"/>
</dbReference>
<comment type="caution">
    <text evidence="2">The sequence shown here is derived from an EMBL/GenBank/DDBJ whole genome shotgun (WGS) entry which is preliminary data.</text>
</comment>
<dbReference type="InterPro" id="IPR013785">
    <property type="entry name" value="Aldolase_TIM"/>
</dbReference>
<dbReference type="OrthoDB" id="7292394at2"/>
<evidence type="ECO:0000313" key="3">
    <source>
        <dbReference type="Proteomes" id="UP000187408"/>
    </source>
</evidence>
<dbReference type="AlphaFoldDB" id="A0A1R1MN56"/>
<dbReference type="RefSeq" id="WP_076712364.1">
    <property type="nucleotide sequence ID" value="NZ_MOEN01000003.1"/>
</dbReference>
<protein>
    <recommendedName>
        <fullName evidence="1">Glycoside-hydrolase family GH114 TIM-barrel domain-containing protein</fullName>
    </recommendedName>
</protein>
<dbReference type="Proteomes" id="UP000187408">
    <property type="component" value="Unassembled WGS sequence"/>
</dbReference>
<dbReference type="Pfam" id="PF03537">
    <property type="entry name" value="Glyco_hydro_114"/>
    <property type="match status" value="1"/>
</dbReference>